<dbReference type="PROSITE" id="PS01162">
    <property type="entry name" value="QOR_ZETA_CRYSTAL"/>
    <property type="match status" value="1"/>
</dbReference>
<proteinExistence type="predicted"/>
<evidence type="ECO:0000256" key="3">
    <source>
        <dbReference type="ARBA" id="ARBA00022490"/>
    </source>
</evidence>
<dbReference type="OrthoDB" id="3175656at2"/>
<dbReference type="InterPro" id="IPR002364">
    <property type="entry name" value="Quin_OxRdtase/zeta-crystal_CS"/>
</dbReference>
<name>A0A4V2MU44_9BIFI</name>
<keyword evidence="8" id="KW-1185">Reference proteome</keyword>
<dbReference type="AlphaFoldDB" id="A0A4V2MU44"/>
<reference evidence="7 8" key="1">
    <citation type="submission" date="2018-12" db="EMBL/GenBank/DDBJ databases">
        <title>Alloscrdovia theropitheci sp. nov: a novel taxon from the feces of the bleeding-herat monkey (Theropithecus geleda).</title>
        <authorList>
            <person name="Modesto M."/>
        </authorList>
    </citation>
    <scope>NUCLEOTIDE SEQUENCE [LARGE SCALE GENOMIC DNA]</scope>
    <source>
        <strain evidence="7 8">GLDI4/2</strain>
    </source>
</reference>
<keyword evidence="4" id="KW-0521">NADP</keyword>
<dbReference type="GO" id="GO:0003723">
    <property type="term" value="F:RNA binding"/>
    <property type="evidence" value="ECO:0007669"/>
    <property type="project" value="UniProtKB-KW"/>
</dbReference>
<evidence type="ECO:0000259" key="6">
    <source>
        <dbReference type="SMART" id="SM00829"/>
    </source>
</evidence>
<evidence type="ECO:0000256" key="1">
    <source>
        <dbReference type="ARBA" id="ARBA00004496"/>
    </source>
</evidence>
<dbReference type="PANTHER" id="PTHR44154">
    <property type="entry name" value="QUINONE OXIDOREDUCTASE"/>
    <property type="match status" value="1"/>
</dbReference>
<dbReference type="EMBL" id="RXLP01000002">
    <property type="protein sequence ID" value="TCD54949.1"/>
    <property type="molecule type" value="Genomic_DNA"/>
</dbReference>
<feature type="domain" description="Enoyl reductase (ER)" evidence="6">
    <location>
        <begin position="10"/>
        <end position="309"/>
    </location>
</feature>
<dbReference type="GO" id="GO:0008270">
    <property type="term" value="F:zinc ion binding"/>
    <property type="evidence" value="ECO:0007669"/>
    <property type="project" value="InterPro"/>
</dbReference>
<dbReference type="InterPro" id="IPR013154">
    <property type="entry name" value="ADH-like_N"/>
</dbReference>
<dbReference type="GO" id="GO:0005737">
    <property type="term" value="C:cytoplasm"/>
    <property type="evidence" value="ECO:0007669"/>
    <property type="project" value="UniProtKB-SubCell"/>
</dbReference>
<dbReference type="Gene3D" id="3.90.180.10">
    <property type="entry name" value="Medium-chain alcohol dehydrogenases, catalytic domain"/>
    <property type="match status" value="1"/>
</dbReference>
<comment type="caution">
    <text evidence="7">The sequence shown here is derived from an EMBL/GenBank/DDBJ whole genome shotgun (WGS) entry which is preliminary data.</text>
</comment>
<accession>A0A4V2MU44</accession>
<gene>
    <name evidence="7" type="ORF">EJ419_00720</name>
</gene>
<dbReference type="Pfam" id="PF08240">
    <property type="entry name" value="ADH_N"/>
    <property type="match status" value="1"/>
</dbReference>
<dbReference type="RefSeq" id="WP_131283006.1">
    <property type="nucleotide sequence ID" value="NZ_RXLP01000002.1"/>
</dbReference>
<dbReference type="SUPFAM" id="SSF51735">
    <property type="entry name" value="NAD(P)-binding Rossmann-fold domains"/>
    <property type="match status" value="1"/>
</dbReference>
<comment type="subcellular location">
    <subcellularLocation>
        <location evidence="1">Cytoplasm</location>
    </subcellularLocation>
</comment>
<dbReference type="InterPro" id="IPR011032">
    <property type="entry name" value="GroES-like_sf"/>
</dbReference>
<dbReference type="InterPro" id="IPR036291">
    <property type="entry name" value="NAD(P)-bd_dom_sf"/>
</dbReference>
<keyword evidence="5" id="KW-0694">RNA-binding</keyword>
<dbReference type="Gene3D" id="3.40.50.720">
    <property type="entry name" value="NAD(P)-binding Rossmann-like Domain"/>
    <property type="match status" value="1"/>
</dbReference>
<sequence>MKKILMYEYGDIDVLKEENTEIPSPTAGTLQIKIVSTSVNDPDIAIRKFGPFPTMPKEMRPVLPHMAGEDFAGIVTAVGDGVQHYQVGDHAMGITLSGTTAEYIILPEMALLYKVPDELELKAVGALGVAVSTAWAAVKNVQLHKGQTVLIHGGAGGVGSYAIQFAKNAGAYVITTAGSNSREYLTELGADEVIDYKTEDFTRKVKEVDAVINLTGQDTLDRSYQIVKNGGFLTSTNGIPDQEKALSCNINANYTIGMVSPEDMAKVFAMVKEGSLKININKIYPFTLDAVKQAQLDFEQGPNRGKRLIVMES</sequence>
<evidence type="ECO:0000313" key="7">
    <source>
        <dbReference type="EMBL" id="TCD54949.1"/>
    </source>
</evidence>
<organism evidence="7 8">
    <name type="scientific">Alloscardovia theropitheci</name>
    <dbReference type="NCBI Taxonomy" id="2496842"/>
    <lineage>
        <taxon>Bacteria</taxon>
        <taxon>Bacillati</taxon>
        <taxon>Actinomycetota</taxon>
        <taxon>Actinomycetes</taxon>
        <taxon>Bifidobacteriales</taxon>
        <taxon>Bifidobacteriaceae</taxon>
        <taxon>Alloscardovia</taxon>
    </lineage>
</organism>
<protein>
    <submittedName>
        <fullName evidence="7">NADP-dependent oxidoreductase</fullName>
    </submittedName>
</protein>
<evidence type="ECO:0000256" key="2">
    <source>
        <dbReference type="ARBA" id="ARBA00011881"/>
    </source>
</evidence>
<dbReference type="Proteomes" id="UP000291289">
    <property type="component" value="Unassembled WGS sequence"/>
</dbReference>
<dbReference type="InterPro" id="IPR051603">
    <property type="entry name" value="Zinc-ADH_QOR/CCCR"/>
</dbReference>
<comment type="subunit">
    <text evidence="2">Homotetramer.</text>
</comment>
<dbReference type="PANTHER" id="PTHR44154:SF1">
    <property type="entry name" value="QUINONE OXIDOREDUCTASE"/>
    <property type="match status" value="1"/>
</dbReference>
<evidence type="ECO:0000256" key="5">
    <source>
        <dbReference type="ARBA" id="ARBA00022884"/>
    </source>
</evidence>
<dbReference type="SMART" id="SM00829">
    <property type="entry name" value="PKS_ER"/>
    <property type="match status" value="1"/>
</dbReference>
<dbReference type="Pfam" id="PF13602">
    <property type="entry name" value="ADH_zinc_N_2"/>
    <property type="match status" value="1"/>
</dbReference>
<dbReference type="CDD" id="cd05289">
    <property type="entry name" value="MDR_like_2"/>
    <property type="match status" value="1"/>
</dbReference>
<keyword evidence="3" id="KW-0963">Cytoplasm</keyword>
<evidence type="ECO:0000313" key="8">
    <source>
        <dbReference type="Proteomes" id="UP000291289"/>
    </source>
</evidence>
<dbReference type="SUPFAM" id="SSF50129">
    <property type="entry name" value="GroES-like"/>
    <property type="match status" value="1"/>
</dbReference>
<dbReference type="GO" id="GO:0016491">
    <property type="term" value="F:oxidoreductase activity"/>
    <property type="evidence" value="ECO:0007669"/>
    <property type="project" value="InterPro"/>
</dbReference>
<evidence type="ECO:0000256" key="4">
    <source>
        <dbReference type="ARBA" id="ARBA00022857"/>
    </source>
</evidence>
<dbReference type="InterPro" id="IPR020843">
    <property type="entry name" value="ER"/>
</dbReference>